<comment type="caution">
    <text evidence="4">The sequence shown here is derived from an EMBL/GenBank/DDBJ whole genome shotgun (WGS) entry which is preliminary data.</text>
</comment>
<dbReference type="SUPFAM" id="SSF50129">
    <property type="entry name" value="GroES-like"/>
    <property type="match status" value="1"/>
</dbReference>
<dbReference type="PANTHER" id="PTHR48106">
    <property type="entry name" value="QUINONE OXIDOREDUCTASE PIG3-RELATED"/>
    <property type="match status" value="1"/>
</dbReference>
<feature type="domain" description="Enoyl reductase (ER)" evidence="3">
    <location>
        <begin position="14"/>
        <end position="326"/>
    </location>
</feature>
<dbReference type="Gene3D" id="3.40.50.720">
    <property type="entry name" value="NAD(P)-binding Rossmann-like Domain"/>
    <property type="match status" value="1"/>
</dbReference>
<accession>A0ABR6CHC9</accession>
<reference evidence="4 5" key="1">
    <citation type="submission" date="2020-08" db="EMBL/GenBank/DDBJ databases">
        <title>Genomic Encyclopedia of Type Strains, Phase IV (KMG-IV): sequencing the most valuable type-strain genomes for metagenomic binning, comparative biology and taxonomic classification.</title>
        <authorList>
            <person name="Goeker M."/>
        </authorList>
    </citation>
    <scope>NUCLEOTIDE SEQUENCE [LARGE SCALE GENOMIC DNA]</scope>
    <source>
        <strain evidence="4 5">DSM 17455</strain>
    </source>
</reference>
<dbReference type="InterPro" id="IPR036291">
    <property type="entry name" value="NAD(P)-bd_dom_sf"/>
</dbReference>
<dbReference type="InterPro" id="IPR013149">
    <property type="entry name" value="ADH-like_C"/>
</dbReference>
<dbReference type="RefSeq" id="WP_182576090.1">
    <property type="nucleotide sequence ID" value="NZ_JACJHZ010000055.1"/>
</dbReference>
<keyword evidence="5" id="KW-1185">Reference proteome</keyword>
<dbReference type="SUPFAM" id="SSF51735">
    <property type="entry name" value="NAD(P)-binding Rossmann-fold domains"/>
    <property type="match status" value="1"/>
</dbReference>
<protein>
    <submittedName>
        <fullName evidence="4">NADPH2:quinone reductase</fullName>
        <ecNumber evidence="4">1.6.5.5</ecNumber>
    </submittedName>
</protein>
<keyword evidence="2 4" id="KW-0560">Oxidoreductase</keyword>
<proteinExistence type="predicted"/>
<dbReference type="Pfam" id="PF00107">
    <property type="entry name" value="ADH_zinc_N"/>
    <property type="match status" value="1"/>
</dbReference>
<keyword evidence="1" id="KW-0521">NADP</keyword>
<evidence type="ECO:0000256" key="2">
    <source>
        <dbReference type="ARBA" id="ARBA00023002"/>
    </source>
</evidence>
<dbReference type="InterPro" id="IPR011032">
    <property type="entry name" value="GroES-like_sf"/>
</dbReference>
<dbReference type="CDD" id="cd05286">
    <property type="entry name" value="QOR2"/>
    <property type="match status" value="1"/>
</dbReference>
<dbReference type="InterPro" id="IPR047618">
    <property type="entry name" value="QOR-like"/>
</dbReference>
<dbReference type="Pfam" id="PF08240">
    <property type="entry name" value="ADH_N"/>
    <property type="match status" value="1"/>
</dbReference>
<sequence>MTITTKAIRIYETGGPQVMRWETVDLPPLGSGDVLVKHAAIGFNFIDVVQRSGVSPIPLPSGLGFEAVGVIEAMGASVTDFAVGDTVAYINAGPGAYALKRVVPQEKLAKIPNEMDPHALAAVLFKGLTAQYLLRKTVKVGAGDVILVHAAAGGVGSLLCHWGRKLGAMVLGTASTDEKCRLAEQNGCHHAVNYTVDGWPHHLLDLTGGKRPNVVYDSIGQATFMHSLDIADVFGTVIVFGMASGPAPAIEPELLNKKGCLFLTRPSVFAHNATPELFRKNVSDLLEAMNEGRIPAQIGKRYDLSRAHEAHEDAQARRLKPGAVLVP</sequence>
<dbReference type="EMBL" id="JACJHZ010000055">
    <property type="protein sequence ID" value="MBA9024326.1"/>
    <property type="molecule type" value="Genomic_DNA"/>
</dbReference>
<evidence type="ECO:0000313" key="4">
    <source>
        <dbReference type="EMBL" id="MBA9024326.1"/>
    </source>
</evidence>
<dbReference type="SMART" id="SM00829">
    <property type="entry name" value="PKS_ER"/>
    <property type="match status" value="1"/>
</dbReference>
<dbReference type="InterPro" id="IPR020843">
    <property type="entry name" value="ER"/>
</dbReference>
<dbReference type="Proteomes" id="UP000587524">
    <property type="component" value="Unassembled WGS sequence"/>
</dbReference>
<dbReference type="PANTHER" id="PTHR48106:SF13">
    <property type="entry name" value="QUINONE OXIDOREDUCTASE-RELATED"/>
    <property type="match status" value="1"/>
</dbReference>
<dbReference type="GO" id="GO:0003960">
    <property type="term" value="F:quinone reductase (NADPH) activity"/>
    <property type="evidence" value="ECO:0007669"/>
    <property type="project" value="UniProtKB-EC"/>
</dbReference>
<evidence type="ECO:0000256" key="1">
    <source>
        <dbReference type="ARBA" id="ARBA00022857"/>
    </source>
</evidence>
<dbReference type="Gene3D" id="3.90.180.10">
    <property type="entry name" value="Medium-chain alcohol dehydrogenases, catalytic domain"/>
    <property type="match status" value="1"/>
</dbReference>
<name>A0ABR6CHC9_9HYPH</name>
<organism evidence="4 5">
    <name type="scientific">Aminobacter ciceronei</name>
    <dbReference type="NCBI Taxonomy" id="150723"/>
    <lineage>
        <taxon>Bacteria</taxon>
        <taxon>Pseudomonadati</taxon>
        <taxon>Pseudomonadota</taxon>
        <taxon>Alphaproteobacteria</taxon>
        <taxon>Hyphomicrobiales</taxon>
        <taxon>Phyllobacteriaceae</taxon>
        <taxon>Aminobacter</taxon>
    </lineage>
</organism>
<dbReference type="InterPro" id="IPR013154">
    <property type="entry name" value="ADH-like_N"/>
</dbReference>
<evidence type="ECO:0000313" key="5">
    <source>
        <dbReference type="Proteomes" id="UP000587524"/>
    </source>
</evidence>
<evidence type="ECO:0000259" key="3">
    <source>
        <dbReference type="SMART" id="SM00829"/>
    </source>
</evidence>
<dbReference type="EC" id="1.6.5.5" evidence="4"/>
<gene>
    <name evidence="4" type="ORF">HNQ97_006365</name>
</gene>